<evidence type="ECO:0000259" key="6">
    <source>
        <dbReference type="Pfam" id="PF17911"/>
    </source>
</evidence>
<accession>A0AAE0L069</accession>
<reference evidence="7 8" key="1">
    <citation type="journal article" date="2015" name="Genome Biol. Evol.">
        <title>Comparative Genomics of a Bacterivorous Green Alga Reveals Evolutionary Causalities and Consequences of Phago-Mixotrophic Mode of Nutrition.</title>
        <authorList>
            <person name="Burns J.A."/>
            <person name="Paasch A."/>
            <person name="Narechania A."/>
            <person name="Kim E."/>
        </authorList>
    </citation>
    <scope>NUCLEOTIDE SEQUENCE [LARGE SCALE GENOMIC DNA]</scope>
    <source>
        <strain evidence="7 8">PLY_AMNH</strain>
    </source>
</reference>
<organism evidence="7 8">
    <name type="scientific">Cymbomonas tetramitiformis</name>
    <dbReference type="NCBI Taxonomy" id="36881"/>
    <lineage>
        <taxon>Eukaryota</taxon>
        <taxon>Viridiplantae</taxon>
        <taxon>Chlorophyta</taxon>
        <taxon>Pyramimonadophyceae</taxon>
        <taxon>Pyramimonadales</taxon>
        <taxon>Pyramimonadaceae</taxon>
        <taxon>Cymbomonas</taxon>
    </lineage>
</organism>
<dbReference type="PANTHER" id="PTHR12131">
    <property type="entry name" value="ATP-DEPENDENT RNA AND DNA HELICASE"/>
    <property type="match status" value="1"/>
</dbReference>
<dbReference type="Proteomes" id="UP001190700">
    <property type="component" value="Unassembled WGS sequence"/>
</dbReference>
<keyword evidence="4" id="KW-0067">ATP-binding</keyword>
<feature type="non-terminal residue" evidence="7">
    <location>
        <position position="478"/>
    </location>
</feature>
<evidence type="ECO:0000313" key="7">
    <source>
        <dbReference type="EMBL" id="KAK3266885.1"/>
    </source>
</evidence>
<keyword evidence="1" id="KW-0547">Nucleotide-binding</keyword>
<feature type="domain" description="Ski2 N-terminal" evidence="6">
    <location>
        <begin position="75"/>
        <end position="190"/>
    </location>
</feature>
<dbReference type="InterPro" id="IPR040801">
    <property type="entry name" value="Ski2_N"/>
</dbReference>
<feature type="region of interest" description="Disordered" evidence="5">
    <location>
        <begin position="199"/>
        <end position="221"/>
    </location>
</feature>
<dbReference type="EMBL" id="LGRX02012780">
    <property type="protein sequence ID" value="KAK3266885.1"/>
    <property type="molecule type" value="Genomic_DNA"/>
</dbReference>
<sequence length="478" mass="51722">MYKTAGIRLVPSFSGELEVTTFPEPGDLADSVLGFGYSAPPQQQVRKEILDDLLLTDIKSADTVAAEGCFWDFEYTDWMSLAVPSEAHTLLVPKFPEEGEVAGAWQEVEVEGVDATSANSSSMHRRPGKLEEHVRGSAVNVPFVPGGELSNSSLSVSAAKEALHQAACTEWLQELDAGEYHGVPPGFSHGHWTTSRRLENADTAKAAAAEEEAAGGAPEEKSAMTLEELFGGAWESTLQTSPADNDEETDEDEESGEEVDAEDTGPDAGTSDPAEGSTTAELGKGSEVDPAAASLEEVEDQVDGLLRETEQPVDWERRVLSQRAKDNVRLADEARASRKKGQKAWAVMQRMDKVVEDFHQLVPSPARLFNFELDGFQKEAVYHLERNECVFVAAHTSAGKTVVAEYAFALAMKHCTRRAPHRDRVPYMPSMSSVMSHAALGSSVPCGPWKQCVMRPLEAVCHAALGSSVSCGPWKQCA</sequence>
<dbReference type="SUPFAM" id="SSF52540">
    <property type="entry name" value="P-loop containing nucleoside triphosphate hydrolases"/>
    <property type="match status" value="1"/>
</dbReference>
<dbReference type="GO" id="GO:0004386">
    <property type="term" value="F:helicase activity"/>
    <property type="evidence" value="ECO:0007669"/>
    <property type="project" value="UniProtKB-KW"/>
</dbReference>
<dbReference type="GO" id="GO:0005524">
    <property type="term" value="F:ATP binding"/>
    <property type="evidence" value="ECO:0007669"/>
    <property type="project" value="UniProtKB-KW"/>
</dbReference>
<evidence type="ECO:0000313" key="8">
    <source>
        <dbReference type="Proteomes" id="UP001190700"/>
    </source>
</evidence>
<evidence type="ECO:0000256" key="5">
    <source>
        <dbReference type="SAM" id="MobiDB-lite"/>
    </source>
</evidence>
<feature type="compositionally biased region" description="Acidic residues" evidence="5">
    <location>
        <begin position="244"/>
        <end position="265"/>
    </location>
</feature>
<dbReference type="Pfam" id="PF17911">
    <property type="entry name" value="Ski2_N"/>
    <property type="match status" value="1"/>
</dbReference>
<evidence type="ECO:0000256" key="4">
    <source>
        <dbReference type="ARBA" id="ARBA00022840"/>
    </source>
</evidence>
<keyword evidence="3" id="KW-0347">Helicase</keyword>
<dbReference type="PANTHER" id="PTHR12131:SF24">
    <property type="entry name" value="DEXH-BOX ATP-DEPENDENT RNA HELICASE DEXH11"/>
    <property type="match status" value="1"/>
</dbReference>
<name>A0AAE0L069_9CHLO</name>
<proteinExistence type="predicted"/>
<dbReference type="AlphaFoldDB" id="A0AAE0L069"/>
<evidence type="ECO:0000256" key="3">
    <source>
        <dbReference type="ARBA" id="ARBA00022806"/>
    </source>
</evidence>
<gene>
    <name evidence="7" type="ORF">CYMTET_24524</name>
</gene>
<evidence type="ECO:0000256" key="2">
    <source>
        <dbReference type="ARBA" id="ARBA00022801"/>
    </source>
</evidence>
<protein>
    <recommendedName>
        <fullName evidence="6">Ski2 N-terminal domain-containing protein</fullName>
    </recommendedName>
</protein>
<dbReference type="GO" id="GO:0070478">
    <property type="term" value="P:nuclear-transcribed mRNA catabolic process, 3'-5' exonucleolytic nonsense-mediated decay"/>
    <property type="evidence" value="ECO:0007669"/>
    <property type="project" value="TreeGrafter"/>
</dbReference>
<dbReference type="InterPro" id="IPR027417">
    <property type="entry name" value="P-loop_NTPase"/>
</dbReference>
<keyword evidence="8" id="KW-1185">Reference proteome</keyword>
<dbReference type="GO" id="GO:0055087">
    <property type="term" value="C:Ski complex"/>
    <property type="evidence" value="ECO:0007669"/>
    <property type="project" value="TreeGrafter"/>
</dbReference>
<dbReference type="InterPro" id="IPR050699">
    <property type="entry name" value="RNA-DNA_Helicase"/>
</dbReference>
<feature type="region of interest" description="Disordered" evidence="5">
    <location>
        <begin position="235"/>
        <end position="290"/>
    </location>
</feature>
<evidence type="ECO:0000256" key="1">
    <source>
        <dbReference type="ARBA" id="ARBA00022741"/>
    </source>
</evidence>
<dbReference type="Gene3D" id="3.40.50.300">
    <property type="entry name" value="P-loop containing nucleotide triphosphate hydrolases"/>
    <property type="match status" value="1"/>
</dbReference>
<dbReference type="GO" id="GO:0016787">
    <property type="term" value="F:hydrolase activity"/>
    <property type="evidence" value="ECO:0007669"/>
    <property type="project" value="UniProtKB-KW"/>
</dbReference>
<comment type="caution">
    <text evidence="7">The sequence shown here is derived from an EMBL/GenBank/DDBJ whole genome shotgun (WGS) entry which is preliminary data.</text>
</comment>
<keyword evidence="2" id="KW-0378">Hydrolase</keyword>